<accession>A0AAN8VP67</accession>
<feature type="region of interest" description="Disordered" evidence="1">
    <location>
        <begin position="200"/>
        <end position="220"/>
    </location>
</feature>
<feature type="compositionally biased region" description="Polar residues" evidence="1">
    <location>
        <begin position="106"/>
        <end position="120"/>
    </location>
</feature>
<dbReference type="PANTHER" id="PTHR31280:SF3">
    <property type="entry name" value="DNA TOPOISOMERASE 4 SUBUNIT B (DUF810)"/>
    <property type="match status" value="1"/>
</dbReference>
<dbReference type="PANTHER" id="PTHR31280">
    <property type="entry name" value="PROTEIN UNC-13 HOMOLOG"/>
    <property type="match status" value="1"/>
</dbReference>
<evidence type="ECO:0000256" key="1">
    <source>
        <dbReference type="SAM" id="MobiDB-lite"/>
    </source>
</evidence>
<proteinExistence type="predicted"/>
<gene>
    <name evidence="2" type="ORF">RJ641_035499</name>
</gene>
<name>A0AAN8VP67_9MAGN</name>
<evidence type="ECO:0000313" key="3">
    <source>
        <dbReference type="Proteomes" id="UP001370490"/>
    </source>
</evidence>
<dbReference type="EMBL" id="JBAMMX010000008">
    <property type="protein sequence ID" value="KAK6935344.1"/>
    <property type="molecule type" value="Genomic_DNA"/>
</dbReference>
<sequence>MEATHLLQRYRRDRRKLLEFVLSSVFIKQIQNPCGGPIDLDTLSTDYVLERVNSDGGVVDVAEATRRYFEELDYPITTESQFGNAYFFLSDPDASGSPPHRGAPSVPTNWSTHHASSSSGLFEPSVEDGHEVEDAIPTTQPVAHVEDVNISSFGLPVLRTGLSEDDLRESAYEILLASMVLYGFEIYSVEDRKKGKSSKFLSGLKSKKDTQSQPESPESHSELLNTIPLIGVHVLSRWLHKIFQISEAMDVCIRRTLTQFASRTATEPIDIPLISLGLLTGMSRADFLHEKAYMQWKKRQANLLEELLCCANSASTDFETVRTLSKIKSEKDWDSTMSPSERDDVLSTIRVIVSRMSLLPAQFGLQGETCYWTAGYGLNIRIYEKLLLGLFDSLEECQLIEAAEEIMALVKLTWSILGITQKIHDAMFGWVLFQQVNLYFCGTLAYPIIMEIVLVMIRDGVRFWAVFLRTDEALLLESATFELKKALSAEDDSEKEGPYISRLVCSCNCNGHELKLSVVQAIFFSIAAWCNCKLQDYHLHFTQASTFCLHVFLLAKYLVFLSESLQLEEGVNIGIGVLRWDPSQLQFTTNDTTIDSAAKRLGIYVRRSIEASYRRVLEVVDLKSKAEKRHPLAVLAVEMKLLAEIEFSVFYPVLSLWCPEAGIISARQIHGLYGERLVCMHAL</sequence>
<protein>
    <submittedName>
        <fullName evidence="2">Uncharacterized protein</fullName>
    </submittedName>
</protein>
<keyword evidence="3" id="KW-1185">Reference proteome</keyword>
<organism evidence="2 3">
    <name type="scientific">Dillenia turbinata</name>
    <dbReference type="NCBI Taxonomy" id="194707"/>
    <lineage>
        <taxon>Eukaryota</taxon>
        <taxon>Viridiplantae</taxon>
        <taxon>Streptophyta</taxon>
        <taxon>Embryophyta</taxon>
        <taxon>Tracheophyta</taxon>
        <taxon>Spermatophyta</taxon>
        <taxon>Magnoliopsida</taxon>
        <taxon>eudicotyledons</taxon>
        <taxon>Gunneridae</taxon>
        <taxon>Pentapetalae</taxon>
        <taxon>Dilleniales</taxon>
        <taxon>Dilleniaceae</taxon>
        <taxon>Dillenia</taxon>
    </lineage>
</organism>
<dbReference type="InterPro" id="IPR008528">
    <property type="entry name" value="unc-13_homologue"/>
</dbReference>
<dbReference type="AlphaFoldDB" id="A0AAN8VP67"/>
<feature type="region of interest" description="Disordered" evidence="1">
    <location>
        <begin position="93"/>
        <end position="126"/>
    </location>
</feature>
<dbReference type="Proteomes" id="UP001370490">
    <property type="component" value="Unassembled WGS sequence"/>
</dbReference>
<evidence type="ECO:0000313" key="2">
    <source>
        <dbReference type="EMBL" id="KAK6935344.1"/>
    </source>
</evidence>
<reference evidence="2 3" key="1">
    <citation type="submission" date="2023-12" db="EMBL/GenBank/DDBJ databases">
        <title>A high-quality genome assembly for Dillenia turbinata (Dilleniales).</title>
        <authorList>
            <person name="Chanderbali A."/>
        </authorList>
    </citation>
    <scope>NUCLEOTIDE SEQUENCE [LARGE SCALE GENOMIC DNA]</scope>
    <source>
        <strain evidence="2">LSX21</strain>
        <tissue evidence="2">Leaf</tissue>
    </source>
</reference>
<comment type="caution">
    <text evidence="2">The sequence shown here is derived from an EMBL/GenBank/DDBJ whole genome shotgun (WGS) entry which is preliminary data.</text>
</comment>